<keyword evidence="3" id="KW-1185">Reference proteome</keyword>
<accession>A0ABU3B1G3</accession>
<sequence length="129" mass="14137">MHTTRVFTRLLPTAALGAVAALALNTTPAAANSGWWYSSLNKSKGYFTSYGDRTTACDISTDGYKALVQILTINDSLLYRVVDNYNDGKCTSKHASYFNLQEGATYQIEVCVVKNGGRPLDCRAHRFTA</sequence>
<comment type="caution">
    <text evidence="2">The sequence shown here is derived from an EMBL/GenBank/DDBJ whole genome shotgun (WGS) entry which is preliminary data.</text>
</comment>
<evidence type="ECO:0000256" key="1">
    <source>
        <dbReference type="SAM" id="SignalP"/>
    </source>
</evidence>
<feature type="chain" id="PRO_5046629120" description="Secreted protein" evidence="1">
    <location>
        <begin position="32"/>
        <end position="129"/>
    </location>
</feature>
<evidence type="ECO:0000313" key="3">
    <source>
        <dbReference type="Proteomes" id="UP001180724"/>
    </source>
</evidence>
<dbReference type="RefSeq" id="WP_311585594.1">
    <property type="nucleotide sequence ID" value="NZ_JAVRFH010000116.1"/>
</dbReference>
<feature type="signal peptide" evidence="1">
    <location>
        <begin position="1"/>
        <end position="31"/>
    </location>
</feature>
<dbReference type="EMBL" id="JAVRFH010000116">
    <property type="protein sequence ID" value="MDT0616287.1"/>
    <property type="molecule type" value="Genomic_DNA"/>
</dbReference>
<proteinExistence type="predicted"/>
<keyword evidence="1" id="KW-0732">Signal</keyword>
<name>A0ABU3B1G3_9ACTN</name>
<reference evidence="2" key="1">
    <citation type="submission" date="2024-05" db="EMBL/GenBank/DDBJ databases">
        <title>30 novel species of actinomycetes from the DSMZ collection.</title>
        <authorList>
            <person name="Nouioui I."/>
        </authorList>
    </citation>
    <scope>NUCLEOTIDE SEQUENCE</scope>
    <source>
        <strain evidence="2">DSM 40712</strain>
    </source>
</reference>
<dbReference type="Proteomes" id="UP001180724">
    <property type="component" value="Unassembled WGS sequence"/>
</dbReference>
<organism evidence="2 3">
    <name type="scientific">Streptomyces lancefieldiae</name>
    <dbReference type="NCBI Taxonomy" id="3075520"/>
    <lineage>
        <taxon>Bacteria</taxon>
        <taxon>Bacillati</taxon>
        <taxon>Actinomycetota</taxon>
        <taxon>Actinomycetes</taxon>
        <taxon>Kitasatosporales</taxon>
        <taxon>Streptomycetaceae</taxon>
        <taxon>Streptomyces</taxon>
    </lineage>
</organism>
<evidence type="ECO:0008006" key="4">
    <source>
        <dbReference type="Google" id="ProtNLM"/>
    </source>
</evidence>
<protein>
    <recommendedName>
        <fullName evidence="4">Secreted protein</fullName>
    </recommendedName>
</protein>
<evidence type="ECO:0000313" key="2">
    <source>
        <dbReference type="EMBL" id="MDT0616287.1"/>
    </source>
</evidence>
<gene>
    <name evidence="2" type="ORF">RM812_40035</name>
</gene>